<evidence type="ECO:0000313" key="2">
    <source>
        <dbReference type="EMBL" id="CDK31010.1"/>
    </source>
</evidence>
<evidence type="ECO:0000256" key="1">
    <source>
        <dbReference type="SAM" id="Coils"/>
    </source>
</evidence>
<gene>
    <name evidence="2" type="ORF">BABL1_gene_721</name>
</gene>
<dbReference type="Gene3D" id="1.10.287.1490">
    <property type="match status" value="1"/>
</dbReference>
<dbReference type="PANTHER" id="PTHR39082:SF1">
    <property type="entry name" value="SCAVENGER RECEPTOR CLASS A MEMBER 3"/>
    <property type="match status" value="1"/>
</dbReference>
<dbReference type="Proteomes" id="UP000018769">
    <property type="component" value="Chromosome I"/>
</dbReference>
<dbReference type="RefSeq" id="WP_023792989.1">
    <property type="nucleotide sequence ID" value="NC_023003.1"/>
</dbReference>
<dbReference type="EMBL" id="HG793133">
    <property type="protein sequence ID" value="CDK31010.1"/>
    <property type="molecule type" value="Genomic_DNA"/>
</dbReference>
<proteinExistence type="predicted"/>
<dbReference type="KEGG" id="dpb:BABL1_gene_721"/>
<accession>V6DHI3</accession>
<sequence>MNQSEFNQFIKLVEVDKEIYQLSREKANLKTQIENIELDIENIQKDIESLHRTVLYLKRANSELELELKSLDNQFAIKSKKINNASTTREYYSLEQEIEAIKSSKDQIETELFNLWPQLEENQNLYDQTIVNAKDKKENLIKDIKSFETRINYLDKQIEELNKDKQKLEISVSNQTPEAFVHYNSMKENVHNPVVKVKSNNCPVCFYEITPHEIIKIKTNQLTRCQNCYRLLYATSASPES</sequence>
<dbReference type="PANTHER" id="PTHR39082">
    <property type="entry name" value="PHOSPHOLIPASE C-BETA-2-RELATED"/>
    <property type="match status" value="1"/>
</dbReference>
<dbReference type="AlphaFoldDB" id="V6DHI3"/>
<feature type="coiled-coil region" evidence="1">
    <location>
        <begin position="12"/>
        <end position="171"/>
    </location>
</feature>
<dbReference type="OrthoDB" id="9795058at2"/>
<dbReference type="STRING" id="673862.BABL1_gene_721"/>
<protein>
    <submittedName>
        <fullName evidence="2">Zn-ribbon protein possibly nucleic acid-binding</fullName>
    </submittedName>
</protein>
<evidence type="ECO:0000313" key="3">
    <source>
        <dbReference type="Proteomes" id="UP000018769"/>
    </source>
</evidence>
<keyword evidence="1" id="KW-0175">Coiled coil</keyword>
<dbReference type="eggNOG" id="COG1579">
    <property type="taxonomic scope" value="Bacteria"/>
</dbReference>
<dbReference type="InterPro" id="IPR052376">
    <property type="entry name" value="Oxidative_Scav/Glycosyltrans"/>
</dbReference>
<reference evidence="2 3" key="1">
    <citation type="journal article" date="2015" name="Biol. Direct">
        <title>Babela massiliensis, a representative of a widespread bacterial phylum with unusual adaptations to parasitism in amoebae.</title>
        <authorList>
            <person name="Pagnier I."/>
            <person name="Yutin N."/>
            <person name="Croce O."/>
            <person name="Makarova K.S."/>
            <person name="Wolf Y.I."/>
            <person name="Benamar S."/>
            <person name="Raoult D."/>
            <person name="Koonin E.V."/>
            <person name="La Scola B."/>
        </authorList>
    </citation>
    <scope>NUCLEOTIDE SEQUENCE [LARGE SCALE GENOMIC DNA]</scope>
    <source>
        <strain evidence="3">BABL1</strain>
    </source>
</reference>
<dbReference type="HOGENOM" id="CLU_1150206_0_0_7"/>
<name>V6DHI3_9BACT</name>
<organism evidence="2 3">
    <name type="scientific">Candidatus Babela massiliensis</name>
    <dbReference type="NCBI Taxonomy" id="673862"/>
    <lineage>
        <taxon>Bacteria</taxon>
        <taxon>Candidatus Babelota</taxon>
        <taxon>Candidatus Babeliae</taxon>
        <taxon>Candidatus Babeliales</taxon>
        <taxon>Candidatus Babeliaceae</taxon>
        <taxon>Candidatus Babela</taxon>
    </lineage>
</organism>
<keyword evidence="3" id="KW-1185">Reference proteome</keyword>